<reference evidence="1 2" key="1">
    <citation type="submission" date="2023-10" db="EMBL/GenBank/DDBJ databases">
        <title>Comparative genomics analysis reveals potential genetic determinants of host preference in Cryptosporidium xiaoi.</title>
        <authorList>
            <person name="Xiao L."/>
            <person name="Li J."/>
        </authorList>
    </citation>
    <scope>NUCLEOTIDE SEQUENCE [LARGE SCALE GENOMIC DNA]</scope>
    <source>
        <strain evidence="1 2">52996</strain>
    </source>
</reference>
<dbReference type="Proteomes" id="UP001311799">
    <property type="component" value="Unassembled WGS sequence"/>
</dbReference>
<dbReference type="AlphaFoldDB" id="A0AAV9Y320"/>
<comment type="caution">
    <text evidence="1">The sequence shown here is derived from an EMBL/GenBank/DDBJ whole genome shotgun (WGS) entry which is preliminary data.</text>
</comment>
<name>A0AAV9Y320_9CRYT</name>
<sequence>MATNRIEFKNTEPDDIKFEYVNSRGEKHLFLPELIDLMGPLLNGTLFPYNSSSEKAEADLIFNSIKEESRKLLNCFSNTPEYHVKNFLVNFQHKEPHIYLNNKQFVLTFRNRDDPNTWLHTDSDLRGSLTRHIPISDLIKEVNCDEKHWLGDILDSESKRIQSRVNKCKERYGAILNFLVTNSSAIPILIKNVRQRKINSLRFKSSHFDNPFLNIK</sequence>
<proteinExistence type="predicted"/>
<protein>
    <submittedName>
        <fullName evidence="1">Uncharacterized protein</fullName>
    </submittedName>
</protein>
<organism evidence="1 2">
    <name type="scientific">Cryptosporidium xiaoi</name>
    <dbReference type="NCBI Taxonomy" id="659607"/>
    <lineage>
        <taxon>Eukaryota</taxon>
        <taxon>Sar</taxon>
        <taxon>Alveolata</taxon>
        <taxon>Apicomplexa</taxon>
        <taxon>Conoidasida</taxon>
        <taxon>Coccidia</taxon>
        <taxon>Eucoccidiorida</taxon>
        <taxon>Eimeriorina</taxon>
        <taxon>Cryptosporidiidae</taxon>
        <taxon>Cryptosporidium</taxon>
    </lineage>
</organism>
<evidence type="ECO:0000313" key="1">
    <source>
        <dbReference type="EMBL" id="KAK6590779.1"/>
    </source>
</evidence>
<gene>
    <name evidence="1" type="ORF">RS030_132055</name>
</gene>
<accession>A0AAV9Y320</accession>
<keyword evidence="2" id="KW-1185">Reference proteome</keyword>
<evidence type="ECO:0000313" key="2">
    <source>
        <dbReference type="Proteomes" id="UP001311799"/>
    </source>
</evidence>
<dbReference type="EMBL" id="JAWDEY010000004">
    <property type="protein sequence ID" value="KAK6590779.1"/>
    <property type="molecule type" value="Genomic_DNA"/>
</dbReference>